<dbReference type="PANTHER" id="PTHR37984">
    <property type="entry name" value="PROTEIN CBG26694"/>
    <property type="match status" value="1"/>
</dbReference>
<dbReference type="InterPro" id="IPR043128">
    <property type="entry name" value="Rev_trsase/Diguanyl_cyclase"/>
</dbReference>
<sequence length="259" mass="30631">MDRGEPQQTTGITETRNLRSKPFIQSDDQISTGKHWEDWMESMERELRYFRITDPADKKDALIIYGGKVSKIQSNRSSYRSQDFKNDRFKQNVCRTEQEKQQYRASNFRRGGRSVKKTTEDKIETDSNKDISDYELGTPVQWCSPLVVIPKPKFSKIPQDQLESHMIRACDDLRIPNKRFDRNRITQSPVVKDFAYKFHNSRVFSKMDLRQGYHKFMLHPESRSIATFSTPWGNMRPRRLIFGAKCSQDGFDEQMYKIF</sequence>
<dbReference type="AlphaFoldDB" id="A0A8B6HD24"/>
<protein>
    <recommendedName>
        <fullName evidence="4">Reverse transcriptase domain-containing protein</fullName>
    </recommendedName>
</protein>
<name>A0A8B6HD24_MYTGA</name>
<reference evidence="2" key="1">
    <citation type="submission" date="2018-11" db="EMBL/GenBank/DDBJ databases">
        <authorList>
            <person name="Alioto T."/>
            <person name="Alioto T."/>
        </authorList>
    </citation>
    <scope>NUCLEOTIDE SEQUENCE</scope>
</reference>
<comment type="caution">
    <text evidence="2">The sequence shown here is derived from an EMBL/GenBank/DDBJ whole genome shotgun (WGS) entry which is preliminary data.</text>
</comment>
<dbReference type="Gene3D" id="3.10.10.10">
    <property type="entry name" value="HIV Type 1 Reverse Transcriptase, subunit A, domain 1"/>
    <property type="match status" value="1"/>
</dbReference>
<proteinExistence type="predicted"/>
<evidence type="ECO:0000313" key="3">
    <source>
        <dbReference type="Proteomes" id="UP000596742"/>
    </source>
</evidence>
<accession>A0A8B6HD24</accession>
<organism evidence="2 3">
    <name type="scientific">Mytilus galloprovincialis</name>
    <name type="common">Mediterranean mussel</name>
    <dbReference type="NCBI Taxonomy" id="29158"/>
    <lineage>
        <taxon>Eukaryota</taxon>
        <taxon>Metazoa</taxon>
        <taxon>Spiralia</taxon>
        <taxon>Lophotrochozoa</taxon>
        <taxon>Mollusca</taxon>
        <taxon>Bivalvia</taxon>
        <taxon>Autobranchia</taxon>
        <taxon>Pteriomorphia</taxon>
        <taxon>Mytilida</taxon>
        <taxon>Mytiloidea</taxon>
        <taxon>Mytilidae</taxon>
        <taxon>Mytilinae</taxon>
        <taxon>Mytilus</taxon>
    </lineage>
</organism>
<dbReference type="InterPro" id="IPR050951">
    <property type="entry name" value="Retrovirus_Pol_polyprotein"/>
</dbReference>
<keyword evidence="3" id="KW-1185">Reference proteome</keyword>
<dbReference type="OrthoDB" id="5982854at2759"/>
<evidence type="ECO:0000313" key="2">
    <source>
        <dbReference type="EMBL" id="VDI77074.1"/>
    </source>
</evidence>
<feature type="compositionally biased region" description="Polar residues" evidence="1">
    <location>
        <begin position="1"/>
        <end position="15"/>
    </location>
</feature>
<dbReference type="Gene3D" id="3.30.70.270">
    <property type="match status" value="1"/>
</dbReference>
<dbReference type="EMBL" id="UYJE01009821">
    <property type="protein sequence ID" value="VDI77074.1"/>
    <property type="molecule type" value="Genomic_DNA"/>
</dbReference>
<dbReference type="SUPFAM" id="SSF56672">
    <property type="entry name" value="DNA/RNA polymerases"/>
    <property type="match status" value="1"/>
</dbReference>
<dbReference type="PANTHER" id="PTHR37984:SF9">
    <property type="entry name" value="INTEGRASE CATALYTIC DOMAIN-CONTAINING PROTEIN"/>
    <property type="match status" value="1"/>
</dbReference>
<dbReference type="Proteomes" id="UP000596742">
    <property type="component" value="Unassembled WGS sequence"/>
</dbReference>
<dbReference type="InterPro" id="IPR043502">
    <property type="entry name" value="DNA/RNA_pol_sf"/>
</dbReference>
<evidence type="ECO:0008006" key="4">
    <source>
        <dbReference type="Google" id="ProtNLM"/>
    </source>
</evidence>
<gene>
    <name evidence="2" type="ORF">MGAL_10B062748</name>
</gene>
<feature type="region of interest" description="Disordered" evidence="1">
    <location>
        <begin position="1"/>
        <end position="25"/>
    </location>
</feature>
<evidence type="ECO:0000256" key="1">
    <source>
        <dbReference type="SAM" id="MobiDB-lite"/>
    </source>
</evidence>